<evidence type="ECO:0000313" key="1">
    <source>
        <dbReference type="EMBL" id="SBQ78683.1"/>
    </source>
</evidence>
<protein>
    <submittedName>
        <fullName evidence="1">Rhophilin, Rho GTPase binding protein 1</fullName>
    </submittedName>
</protein>
<dbReference type="AlphaFoldDB" id="A0A1A8H5G1"/>
<proteinExistence type="predicted"/>
<organism evidence="1">
    <name type="scientific">Nothobranchius korthausae</name>
    <dbReference type="NCBI Taxonomy" id="1143690"/>
    <lineage>
        <taxon>Eukaryota</taxon>
        <taxon>Metazoa</taxon>
        <taxon>Chordata</taxon>
        <taxon>Craniata</taxon>
        <taxon>Vertebrata</taxon>
        <taxon>Euteleostomi</taxon>
        <taxon>Actinopterygii</taxon>
        <taxon>Neopterygii</taxon>
        <taxon>Teleostei</taxon>
        <taxon>Neoteleostei</taxon>
        <taxon>Acanthomorphata</taxon>
        <taxon>Ovalentaria</taxon>
        <taxon>Atherinomorphae</taxon>
        <taxon>Cyprinodontiformes</taxon>
        <taxon>Nothobranchiidae</taxon>
        <taxon>Nothobranchius</taxon>
    </lineage>
</organism>
<feature type="non-terminal residue" evidence="1">
    <location>
        <position position="1"/>
    </location>
</feature>
<sequence>VWCFLKRRRGGAQIQDQNSVKSFKLQIMLNFCCEKISSPVGVAGFSDIRGRAMQNMFYIYIHQYPKCDAKPHMIITGIHEMVTNIS</sequence>
<dbReference type="EMBL" id="HAEC01010467">
    <property type="protein sequence ID" value="SBQ78683.1"/>
    <property type="molecule type" value="Transcribed_RNA"/>
</dbReference>
<reference evidence="1" key="1">
    <citation type="submission" date="2016-05" db="EMBL/GenBank/DDBJ databases">
        <authorList>
            <person name="Lavstsen T."/>
            <person name="Jespersen J.S."/>
        </authorList>
    </citation>
    <scope>NUCLEOTIDE SEQUENCE</scope>
    <source>
        <tissue evidence="1">Brain</tissue>
    </source>
</reference>
<name>A0A1A8H5G1_9TELE</name>
<accession>A0A1A8H5G1</accession>
<gene>
    <name evidence="1" type="primary">RHPN1</name>
</gene>
<reference evidence="1" key="2">
    <citation type="submission" date="2016-06" db="EMBL/GenBank/DDBJ databases">
        <title>The genome of a short-lived fish provides insights into sex chromosome evolution and the genetic control of aging.</title>
        <authorList>
            <person name="Reichwald K."/>
            <person name="Felder M."/>
            <person name="Petzold A."/>
            <person name="Koch P."/>
            <person name="Groth M."/>
            <person name="Platzer M."/>
        </authorList>
    </citation>
    <scope>NUCLEOTIDE SEQUENCE</scope>
    <source>
        <tissue evidence="1">Brain</tissue>
    </source>
</reference>
<feature type="non-terminal residue" evidence="1">
    <location>
        <position position="86"/>
    </location>
</feature>